<comment type="caution">
    <text evidence="3">The sequence shown here is derived from an EMBL/GenBank/DDBJ whole genome shotgun (WGS) entry which is preliminary data.</text>
</comment>
<feature type="transmembrane region" description="Helical" evidence="2">
    <location>
        <begin position="204"/>
        <end position="231"/>
    </location>
</feature>
<name>A0A813GLV1_POLGL</name>
<organism evidence="3 4">
    <name type="scientific">Polarella glacialis</name>
    <name type="common">Dinoflagellate</name>
    <dbReference type="NCBI Taxonomy" id="89957"/>
    <lineage>
        <taxon>Eukaryota</taxon>
        <taxon>Sar</taxon>
        <taxon>Alveolata</taxon>
        <taxon>Dinophyceae</taxon>
        <taxon>Suessiales</taxon>
        <taxon>Suessiaceae</taxon>
        <taxon>Polarella</taxon>
    </lineage>
</organism>
<evidence type="ECO:0000313" key="4">
    <source>
        <dbReference type="Proteomes" id="UP000654075"/>
    </source>
</evidence>
<gene>
    <name evidence="3" type="ORF">PGLA1383_LOCUS43044</name>
</gene>
<keyword evidence="4" id="KW-1185">Reference proteome</keyword>
<accession>A0A813GLV1</accession>
<keyword evidence="2" id="KW-1133">Transmembrane helix</keyword>
<reference evidence="3" key="1">
    <citation type="submission" date="2021-02" db="EMBL/GenBank/DDBJ databases">
        <authorList>
            <person name="Dougan E. K."/>
            <person name="Rhodes N."/>
            <person name="Thang M."/>
            <person name="Chan C."/>
        </authorList>
    </citation>
    <scope>NUCLEOTIDE SEQUENCE</scope>
</reference>
<keyword evidence="2" id="KW-0472">Membrane</keyword>
<feature type="region of interest" description="Disordered" evidence="1">
    <location>
        <begin position="104"/>
        <end position="136"/>
    </location>
</feature>
<proteinExistence type="predicted"/>
<protein>
    <submittedName>
        <fullName evidence="3">Uncharacterized protein</fullName>
    </submittedName>
</protein>
<evidence type="ECO:0000256" key="2">
    <source>
        <dbReference type="SAM" id="Phobius"/>
    </source>
</evidence>
<keyword evidence="2" id="KW-0812">Transmembrane</keyword>
<evidence type="ECO:0000313" key="3">
    <source>
        <dbReference type="EMBL" id="CAE8626071.1"/>
    </source>
</evidence>
<dbReference type="Proteomes" id="UP000654075">
    <property type="component" value="Unassembled WGS sequence"/>
</dbReference>
<dbReference type="AlphaFoldDB" id="A0A813GLV1"/>
<sequence length="243" mass="27775">MQPLSGQATEGVRGLEASLARWRKAHGWTVSDEARDRLSVHWAGSQRLVADISLWQDGPCHEAVPLEFLFPGLSDVDEQSFGNAFKEEIENCLRERNQEEFRSQLKKRQQAANLRRRPQASSAGREDSEGGDEREDSWRDYLRRPAIESQVKVLVVTDSGNRARKVFACRVTLGPDAADELGRMAFRNLFDPDREEPVKWQEDPFLFCFYGCFCIIAVVFILWAVLFFGALSRHAKEKTHMSL</sequence>
<dbReference type="OrthoDB" id="432368at2759"/>
<evidence type="ECO:0000256" key="1">
    <source>
        <dbReference type="SAM" id="MobiDB-lite"/>
    </source>
</evidence>
<dbReference type="OMA" id="PRWLYLF"/>
<feature type="compositionally biased region" description="Basic residues" evidence="1">
    <location>
        <begin position="104"/>
        <end position="118"/>
    </location>
</feature>
<dbReference type="EMBL" id="CAJNNV010028891">
    <property type="protein sequence ID" value="CAE8626071.1"/>
    <property type="molecule type" value="Genomic_DNA"/>
</dbReference>